<organism evidence="2 3">
    <name type="scientific">Cannabis sativa</name>
    <name type="common">Hemp</name>
    <name type="synonym">Marijuana</name>
    <dbReference type="NCBI Taxonomy" id="3483"/>
    <lineage>
        <taxon>Eukaryota</taxon>
        <taxon>Viridiplantae</taxon>
        <taxon>Streptophyta</taxon>
        <taxon>Embryophyta</taxon>
        <taxon>Tracheophyta</taxon>
        <taxon>Spermatophyta</taxon>
        <taxon>Magnoliopsida</taxon>
        <taxon>eudicotyledons</taxon>
        <taxon>Gunneridae</taxon>
        <taxon>Pentapetalae</taxon>
        <taxon>rosids</taxon>
        <taxon>fabids</taxon>
        <taxon>Rosales</taxon>
        <taxon>Cannabaceae</taxon>
        <taxon>Cannabis</taxon>
    </lineage>
</organism>
<comment type="caution">
    <text evidence="2">The sequence shown here is derived from an EMBL/GenBank/DDBJ whole genome shotgun (WGS) entry which is preliminary data.</text>
</comment>
<evidence type="ECO:0000313" key="3">
    <source>
        <dbReference type="Proteomes" id="UP000583929"/>
    </source>
</evidence>
<accession>A0A7J6EMN0</accession>
<name>A0A7J6EMN0_CANSA</name>
<dbReference type="AlphaFoldDB" id="A0A7J6EMN0"/>
<sequence length="78" mass="8949">MSWNQAIIILNSLPECYTEVKTTIKYGRTEITLEEVISALKSKDLELKVERLGHTNGDVNLSRGRPRQKKPWKYSDTG</sequence>
<proteinExistence type="predicted"/>
<keyword evidence="3" id="KW-1185">Reference proteome</keyword>
<evidence type="ECO:0000313" key="2">
    <source>
        <dbReference type="EMBL" id="KAF4358959.1"/>
    </source>
</evidence>
<reference evidence="2 3" key="1">
    <citation type="journal article" date="2020" name="bioRxiv">
        <title>Sequence and annotation of 42 cannabis genomes reveals extensive copy number variation in cannabinoid synthesis and pathogen resistance genes.</title>
        <authorList>
            <person name="Mckernan K.J."/>
            <person name="Helbert Y."/>
            <person name="Kane L.T."/>
            <person name="Ebling H."/>
            <person name="Zhang L."/>
            <person name="Liu B."/>
            <person name="Eaton Z."/>
            <person name="Mclaughlin S."/>
            <person name="Kingan S."/>
            <person name="Baybayan P."/>
            <person name="Concepcion G."/>
            <person name="Jordan M."/>
            <person name="Riva A."/>
            <person name="Barbazuk W."/>
            <person name="Harkins T."/>
        </authorList>
    </citation>
    <scope>NUCLEOTIDE SEQUENCE [LARGE SCALE GENOMIC DNA]</scope>
    <source>
        <strain evidence="3">cv. Jamaican Lion 4</strain>
        <tissue evidence="2">Leaf</tissue>
    </source>
</reference>
<dbReference type="Proteomes" id="UP000583929">
    <property type="component" value="Unassembled WGS sequence"/>
</dbReference>
<protein>
    <submittedName>
        <fullName evidence="2">Uncharacterized protein</fullName>
    </submittedName>
</protein>
<dbReference type="EMBL" id="JAATIQ010000372">
    <property type="protein sequence ID" value="KAF4358959.1"/>
    <property type="molecule type" value="Genomic_DNA"/>
</dbReference>
<evidence type="ECO:0000256" key="1">
    <source>
        <dbReference type="SAM" id="MobiDB-lite"/>
    </source>
</evidence>
<gene>
    <name evidence="2" type="ORF">G4B88_018808</name>
</gene>
<feature type="region of interest" description="Disordered" evidence="1">
    <location>
        <begin position="56"/>
        <end position="78"/>
    </location>
</feature>